<feature type="transmembrane region" description="Helical" evidence="1">
    <location>
        <begin position="754"/>
        <end position="776"/>
    </location>
</feature>
<keyword evidence="2" id="KW-0732">Signal</keyword>
<dbReference type="PANTHER" id="PTHR13771">
    <property type="entry name" value="INTERCELLULAR ADHESION MOLECULE"/>
    <property type="match status" value="1"/>
</dbReference>
<evidence type="ECO:0000259" key="3">
    <source>
        <dbReference type="PROSITE" id="PS50835"/>
    </source>
</evidence>
<keyword evidence="1" id="KW-1133">Transmembrane helix</keyword>
<dbReference type="PANTHER" id="PTHR13771:SF9">
    <property type="entry name" value="INTERCELLULAR ADHESION MOLECULE 5"/>
    <property type="match status" value="1"/>
</dbReference>
<dbReference type="Pfam" id="PF13927">
    <property type="entry name" value="Ig_3"/>
    <property type="match status" value="3"/>
</dbReference>
<dbReference type="SUPFAM" id="SSF48726">
    <property type="entry name" value="Immunoglobulin"/>
    <property type="match status" value="6"/>
</dbReference>
<feature type="transmembrane region" description="Helical" evidence="1">
    <location>
        <begin position="302"/>
        <end position="324"/>
    </location>
</feature>
<evidence type="ECO:0000256" key="1">
    <source>
        <dbReference type="SAM" id="Phobius"/>
    </source>
</evidence>
<dbReference type="SMART" id="SM00408">
    <property type="entry name" value="IGc2"/>
    <property type="match status" value="3"/>
</dbReference>
<dbReference type="InterPro" id="IPR003599">
    <property type="entry name" value="Ig_sub"/>
</dbReference>
<accession>A0A9W2XZ57</accession>
<feature type="domain" description="Ig-like" evidence="3">
    <location>
        <begin position="925"/>
        <end position="1024"/>
    </location>
</feature>
<feature type="domain" description="Ig-like" evidence="3">
    <location>
        <begin position="552"/>
        <end position="640"/>
    </location>
</feature>
<dbReference type="RefSeq" id="XP_055366987.1">
    <property type="nucleotide sequence ID" value="XM_055511012.1"/>
</dbReference>
<feature type="chain" id="PRO_5040968628" evidence="2">
    <location>
        <begin position="20"/>
        <end position="1120"/>
    </location>
</feature>
<dbReference type="Gene3D" id="2.60.40.10">
    <property type="entry name" value="Immunoglobulins"/>
    <property type="match status" value="9"/>
</dbReference>
<keyword evidence="1" id="KW-0472">Membrane</keyword>
<dbReference type="PROSITE" id="PS50835">
    <property type="entry name" value="IG_LIKE"/>
    <property type="match status" value="6"/>
</dbReference>
<feature type="domain" description="Ig-like" evidence="3">
    <location>
        <begin position="1035"/>
        <end position="1114"/>
    </location>
</feature>
<protein>
    <submittedName>
        <fullName evidence="5">Uncharacterized protein si:ch211-66e2.5</fullName>
    </submittedName>
</protein>
<dbReference type="InterPro" id="IPR003598">
    <property type="entry name" value="Ig_sub2"/>
</dbReference>
<reference evidence="5" key="1">
    <citation type="submission" date="2025-08" db="UniProtKB">
        <authorList>
            <consortium name="RefSeq"/>
        </authorList>
    </citation>
    <scope>IDENTIFICATION</scope>
</reference>
<dbReference type="InterPro" id="IPR013783">
    <property type="entry name" value="Ig-like_fold"/>
</dbReference>
<dbReference type="GO" id="GO:0007155">
    <property type="term" value="P:cell adhesion"/>
    <property type="evidence" value="ECO:0007669"/>
    <property type="project" value="InterPro"/>
</dbReference>
<feature type="domain" description="Ig-like" evidence="3">
    <location>
        <begin position="667"/>
        <end position="745"/>
    </location>
</feature>
<dbReference type="KEGG" id="bspl:114860903"/>
<dbReference type="InterPro" id="IPR036179">
    <property type="entry name" value="Ig-like_dom_sf"/>
</dbReference>
<evidence type="ECO:0000313" key="4">
    <source>
        <dbReference type="Proteomes" id="UP000515150"/>
    </source>
</evidence>
<dbReference type="AlphaFoldDB" id="A0A9W2XZ57"/>
<dbReference type="OrthoDB" id="5843397at2759"/>
<dbReference type="InterPro" id="IPR007110">
    <property type="entry name" value="Ig-like_dom"/>
</dbReference>
<dbReference type="GO" id="GO:0005178">
    <property type="term" value="F:integrin binding"/>
    <property type="evidence" value="ECO:0007669"/>
    <property type="project" value="InterPro"/>
</dbReference>
<evidence type="ECO:0000313" key="5">
    <source>
        <dbReference type="RefSeq" id="XP_055366987.1"/>
    </source>
</evidence>
<keyword evidence="1" id="KW-0812">Transmembrane</keyword>
<name>A0A9W2XZ57_BETSP</name>
<feature type="signal peptide" evidence="2">
    <location>
        <begin position="1"/>
        <end position="19"/>
    </location>
</feature>
<dbReference type="GeneID" id="114860903"/>
<organism evidence="4 5">
    <name type="scientific">Betta splendens</name>
    <name type="common">Siamese fighting fish</name>
    <dbReference type="NCBI Taxonomy" id="158456"/>
    <lineage>
        <taxon>Eukaryota</taxon>
        <taxon>Metazoa</taxon>
        <taxon>Chordata</taxon>
        <taxon>Craniata</taxon>
        <taxon>Vertebrata</taxon>
        <taxon>Euteleostomi</taxon>
        <taxon>Actinopterygii</taxon>
        <taxon>Neopterygii</taxon>
        <taxon>Teleostei</taxon>
        <taxon>Neoteleostei</taxon>
        <taxon>Acanthomorphata</taxon>
        <taxon>Anabantaria</taxon>
        <taxon>Anabantiformes</taxon>
        <taxon>Anabantoidei</taxon>
        <taxon>Osphronemidae</taxon>
        <taxon>Betta</taxon>
    </lineage>
</organism>
<evidence type="ECO:0000256" key="2">
    <source>
        <dbReference type="SAM" id="SignalP"/>
    </source>
</evidence>
<dbReference type="SMART" id="SM00409">
    <property type="entry name" value="IG"/>
    <property type="match status" value="4"/>
</dbReference>
<dbReference type="InterPro" id="IPR047012">
    <property type="entry name" value="ICAM_VCAM"/>
</dbReference>
<proteinExistence type="predicted"/>
<feature type="domain" description="Ig-like" evidence="3">
    <location>
        <begin position="216"/>
        <end position="294"/>
    </location>
</feature>
<feature type="domain" description="Ig-like" evidence="3">
    <location>
        <begin position="101"/>
        <end position="189"/>
    </location>
</feature>
<dbReference type="Proteomes" id="UP000515150">
    <property type="component" value="Chromosome 8"/>
</dbReference>
<keyword evidence="4" id="KW-1185">Reference proteome</keyword>
<sequence>MWVFIVAGILAFAGNAADASCPVVMKPSAVVVKYEGDFTVNCLSLDKTTEGMCWESSYGVTEFMEHAANVTLQIKSVIDWTLSLTCYLKPANSSHCSLKLPVTVYKTIDSVSISMSQSSPMVEGNIYTARCDITSVAPARNLTVSWHKGNKLLQAQPILESNPRPVNKSMIMNVTVDRNDDGAQIWCEAKLTFPQVGLYLPAVKSGSRILSVEYPPTFTHPENETVEVAAHSKLRLNCAAEGKPPPEYTWQNLQTGQNLNGNGSTLAPSFHLPGTYSCTASNVHGTRTKYFTIKETAGNHPMILVTVVVVLVLLGIRLAACIVYQRGRYKPMPSVLATRRIQLWAFHLQCICKAGRNTSGPVDTEKRCSFNCARCRRPRSAATAPLSPVEQVEAPIEAWLRLVFTFVYLCDNDHTERRRTQQRHRGRKTTLGRLWTFTASFNCCCSRNGEVAMWLFMVAGLLACAGNAATSCPLVMKPSAVVVEYEGDFTVDCLSLDKTIEGMGWESSAGGTDLLQNVDNVTLQIKSVVDWTLAPKCYTNLADGSQCLVELPVTVYKMMDSVSFSMSQSSPMVEGNIYTARCDITNVAPARNLTVSWHKGNKLLQAQPILESNPRPVNKSMIMNVTVDRNDDGAQIWCEAKLTFPQVGLYLPALKSGSRILSVEYPPTFTHPENETVEVAAHSKLRLNCAAEGKPPPEYTWQNLQTGQNLNGNGSTLAPSFHLPGTYSCTASNVHGTRTKYFTIKETAGNPTTLVAIVVVAGLLGLALLAAGPFIVTPSGTFSLSKGGYQPTASGPLSWEFPARYCVTSFQLGGGGGSTGCNGGDGGRLLCVSASGEGCSLILKPSRVVVAFGEPVSVSCEAARPVRVLGWESAISAAHTQQELSVQWKVDSLIDWIEEPICYGVFFTAPRQCEEKLNLVLYKTPDSISIRPVNHTGPMVEGKEYQLLCEVQNIAPVQYLTLRWYRGQAEVYKHSFSDLTSSSPVQVSSTLIVTPTKAENGAQYRCIAELDLGPEGPQPLPTLASEPLNASVYFPPMFLSPEPEVLDLVAGAEITLNCTATGNPTPVYSWLSSHPVQERIEDEAVLTSSTLLPGTYTCVASNKLEKKSKQFIVKAKSKGF</sequence>
<gene>
    <name evidence="5" type="primary">si:ch211-66e2.5</name>
</gene>